<comment type="caution">
    <text evidence="2">The sequence shown here is derived from an EMBL/GenBank/DDBJ whole genome shotgun (WGS) entry which is preliminary data.</text>
</comment>
<protein>
    <submittedName>
        <fullName evidence="2">Tetratricopeptide repeat protein</fullName>
    </submittedName>
</protein>
<sequence length="270" mass="29114">MLINRDTNATGKRICGATVALIAALALAGCAKSQLTTGSISRDTGAPVANMSSQQLASQADSLGKAYTRNPKDMNVAMSYASVLQMNGRTDQSLAVMRKLAIDYPRERQVLAAYGKALASAGELEPALDAVRRAQTPEYPDWKLVSAEAAILDQLGKSAEARALYRRALDMKPGEPSILSNLGMSHVLEGDLKTAETYMRQASEAPGADSRVRQNLALVVGLQGRFQEAEQIATRELSPEQAQANVAYLRSMLAQQNAWSQLRDEETNTN</sequence>
<dbReference type="EMBL" id="VSZS01000068">
    <property type="protein sequence ID" value="TYR29718.1"/>
    <property type="molecule type" value="Genomic_DNA"/>
</dbReference>
<dbReference type="InterPro" id="IPR011990">
    <property type="entry name" value="TPR-like_helical_dom_sf"/>
</dbReference>
<reference evidence="2 3" key="1">
    <citation type="submission" date="2019-08" db="EMBL/GenBank/DDBJ databases">
        <authorList>
            <person name="Seo Y.L."/>
        </authorList>
    </citation>
    <scope>NUCLEOTIDE SEQUENCE [LARGE SCALE GENOMIC DNA]</scope>
    <source>
        <strain evidence="2 3">MaA-C15</strain>
    </source>
</reference>
<keyword evidence="1" id="KW-0732">Signal</keyword>
<evidence type="ECO:0000313" key="3">
    <source>
        <dbReference type="Proteomes" id="UP000323258"/>
    </source>
</evidence>
<gene>
    <name evidence="2" type="ORF">FY036_23035</name>
</gene>
<dbReference type="InterPro" id="IPR014596">
    <property type="entry name" value="UCP035836"/>
</dbReference>
<dbReference type="PANTHER" id="PTHR44216">
    <property type="entry name" value="PROTEIN O-MANNOSYL-TRANSFERASE TMTC2"/>
    <property type="match status" value="1"/>
</dbReference>
<evidence type="ECO:0000256" key="1">
    <source>
        <dbReference type="SAM" id="SignalP"/>
    </source>
</evidence>
<organism evidence="2 3">
    <name type="scientific">Neoaquamicrobium microcysteis</name>
    <dbReference type="NCBI Taxonomy" id="2682781"/>
    <lineage>
        <taxon>Bacteria</taxon>
        <taxon>Pseudomonadati</taxon>
        <taxon>Pseudomonadota</taxon>
        <taxon>Alphaproteobacteria</taxon>
        <taxon>Hyphomicrobiales</taxon>
        <taxon>Phyllobacteriaceae</taxon>
        <taxon>Neoaquamicrobium</taxon>
    </lineage>
</organism>
<feature type="chain" id="PRO_5023069591" evidence="1">
    <location>
        <begin position="29"/>
        <end position="270"/>
    </location>
</feature>
<dbReference type="RefSeq" id="WP_148917026.1">
    <property type="nucleotide sequence ID" value="NZ_VSZS01000068.1"/>
</dbReference>
<feature type="signal peptide" evidence="1">
    <location>
        <begin position="1"/>
        <end position="28"/>
    </location>
</feature>
<evidence type="ECO:0000313" key="2">
    <source>
        <dbReference type="EMBL" id="TYR29718.1"/>
    </source>
</evidence>
<dbReference type="SUPFAM" id="SSF48452">
    <property type="entry name" value="TPR-like"/>
    <property type="match status" value="1"/>
</dbReference>
<dbReference type="Gene3D" id="1.25.40.10">
    <property type="entry name" value="Tetratricopeptide repeat domain"/>
    <property type="match status" value="2"/>
</dbReference>
<accession>A0A5D4GN18</accession>
<proteinExistence type="predicted"/>
<dbReference type="AlphaFoldDB" id="A0A5D4GN18"/>
<dbReference type="PIRSF" id="PIRSF035836">
    <property type="entry name" value="UCP035836"/>
    <property type="match status" value="1"/>
</dbReference>
<dbReference type="PROSITE" id="PS51257">
    <property type="entry name" value="PROKAR_LIPOPROTEIN"/>
    <property type="match status" value="1"/>
</dbReference>
<dbReference type="PANTHER" id="PTHR44216:SF3">
    <property type="entry name" value="PROTEIN O-MANNOSYL-TRANSFERASE TMTC2"/>
    <property type="match status" value="1"/>
</dbReference>
<dbReference type="Proteomes" id="UP000323258">
    <property type="component" value="Unassembled WGS sequence"/>
</dbReference>
<dbReference type="Pfam" id="PF13432">
    <property type="entry name" value="TPR_16"/>
    <property type="match status" value="2"/>
</dbReference>
<keyword evidence="3" id="KW-1185">Reference proteome</keyword>
<dbReference type="InterPro" id="IPR052384">
    <property type="entry name" value="TMTC_O-mannosyltransferase"/>
</dbReference>
<dbReference type="OrthoDB" id="422579at2"/>
<reference evidence="2 3" key="2">
    <citation type="submission" date="2019-09" db="EMBL/GenBank/DDBJ databases">
        <title>Mesorhizobium sp. MaA-C15 isolated from Microcystis aeruginosa.</title>
        <authorList>
            <person name="Jeong S.E."/>
            <person name="Jin H.M."/>
            <person name="Jeon C.O."/>
        </authorList>
    </citation>
    <scope>NUCLEOTIDE SEQUENCE [LARGE SCALE GENOMIC DNA]</scope>
    <source>
        <strain evidence="2 3">MaA-C15</strain>
    </source>
</reference>
<name>A0A5D4GN18_9HYPH</name>